<protein>
    <recommendedName>
        <fullName evidence="9">Thioredoxin</fullName>
    </recommendedName>
</protein>
<dbReference type="PANTHER" id="PTHR12378:SF7">
    <property type="entry name" value="DESUMOYLATING ISOPEPTIDASE 1"/>
    <property type="match status" value="1"/>
</dbReference>
<dbReference type="GO" id="GO:0008233">
    <property type="term" value="F:peptidase activity"/>
    <property type="evidence" value="ECO:0007669"/>
    <property type="project" value="UniProtKB-KW"/>
</dbReference>
<dbReference type="GO" id="GO:0070646">
    <property type="term" value="P:protein modification by small protein removal"/>
    <property type="evidence" value="ECO:0007669"/>
    <property type="project" value="TreeGrafter"/>
</dbReference>
<dbReference type="SMART" id="SM01179">
    <property type="entry name" value="DUF862"/>
    <property type="match status" value="1"/>
</dbReference>
<evidence type="ECO:0000259" key="5">
    <source>
        <dbReference type="PROSITE" id="PS51396"/>
    </source>
</evidence>
<dbReference type="InterPro" id="IPR013535">
    <property type="entry name" value="PUL_dom"/>
</dbReference>
<keyword evidence="3" id="KW-0378">Hydrolase</keyword>
<dbReference type="CDD" id="cd02947">
    <property type="entry name" value="TRX_family"/>
    <property type="match status" value="1"/>
</dbReference>
<feature type="domain" description="PPPDE" evidence="6">
    <location>
        <begin position="1"/>
        <end position="141"/>
    </location>
</feature>
<organism evidence="7 8">
    <name type="scientific">Cladonia borealis</name>
    <dbReference type="NCBI Taxonomy" id="184061"/>
    <lineage>
        <taxon>Eukaryota</taxon>
        <taxon>Fungi</taxon>
        <taxon>Dikarya</taxon>
        <taxon>Ascomycota</taxon>
        <taxon>Pezizomycotina</taxon>
        <taxon>Lecanoromycetes</taxon>
        <taxon>OSLEUM clade</taxon>
        <taxon>Lecanoromycetidae</taxon>
        <taxon>Lecanorales</taxon>
        <taxon>Lecanorineae</taxon>
        <taxon>Cladoniaceae</taxon>
        <taxon>Cladonia</taxon>
    </lineage>
</organism>
<dbReference type="InterPro" id="IPR036249">
    <property type="entry name" value="Thioredoxin-like_sf"/>
</dbReference>
<dbReference type="InterPro" id="IPR011989">
    <property type="entry name" value="ARM-like"/>
</dbReference>
<dbReference type="InterPro" id="IPR008580">
    <property type="entry name" value="PPPDE_dom"/>
</dbReference>
<evidence type="ECO:0000313" key="7">
    <source>
        <dbReference type="EMBL" id="KAK0508026.1"/>
    </source>
</evidence>
<feature type="domain" description="Thioredoxin" evidence="4">
    <location>
        <begin position="153"/>
        <end position="355"/>
    </location>
</feature>
<accession>A0AA39QUD0</accession>
<dbReference type="PROSITE" id="PS51396">
    <property type="entry name" value="PUL"/>
    <property type="match status" value="1"/>
</dbReference>
<dbReference type="InterPro" id="IPR042266">
    <property type="entry name" value="PPPDE_sf"/>
</dbReference>
<keyword evidence="8" id="KW-1185">Reference proteome</keyword>
<feature type="domain" description="PUL" evidence="5">
    <location>
        <begin position="311"/>
        <end position="588"/>
    </location>
</feature>
<dbReference type="AlphaFoldDB" id="A0AA39QUD0"/>
<dbReference type="PROSITE" id="PS51352">
    <property type="entry name" value="THIOREDOXIN_2"/>
    <property type="match status" value="1"/>
</dbReference>
<dbReference type="InterPro" id="IPR017937">
    <property type="entry name" value="Thioredoxin_CS"/>
</dbReference>
<gene>
    <name evidence="7" type="ORF">JMJ35_009915</name>
</gene>
<dbReference type="PROSITE" id="PS00194">
    <property type="entry name" value="THIOREDOXIN_1"/>
    <property type="match status" value="1"/>
</dbReference>
<name>A0AA39QUD0_9LECA</name>
<dbReference type="Gene3D" id="3.40.30.10">
    <property type="entry name" value="Glutaredoxin"/>
    <property type="match status" value="1"/>
</dbReference>
<keyword evidence="2" id="KW-0645">Protease</keyword>
<dbReference type="Gene3D" id="3.90.1720.30">
    <property type="entry name" value="PPPDE domains"/>
    <property type="match status" value="1"/>
</dbReference>
<dbReference type="Proteomes" id="UP001166286">
    <property type="component" value="Unassembled WGS sequence"/>
</dbReference>
<sequence length="590" mass="64510">MEVSLYVYDLSKGLARQMSGSLLGIQIDAVYHTALVFGGIEYFFGAGVQTSYPGATHHGKPMEIIPMGTTHLPIEVILEYLESLKTIYTMESYDLFLHNCNNFSNDFAMFLVGKNIPEHITSLPQTVLNTPFGQMLKPQLENAIRGVTQAPVPSSGVPRPGAQQQAMSNRYASHSQTIEIKEKEHGRGVVHKPTRLKQLDELLASAKDSCAVIFFTSATCPPCKIVYPAYDELAAEAGNKAVLIKVDLTEAYEIGAKYQVRATPTFMSFLKGEKENEWVGANESQLRGNVGLLIQMAHPAHPHALLRLPTLQRPHRTPVIYTKVPPIDKLVAKIGPSASDPAVNALKEFVTARQRSGALDAPLPSLPDLSAFILKSLQTLPPENLFPLIDLFRVALVDTRLSGYFAEDSSSTILSILTKVVELDSSCPYTLRIVTLHMACNLFTSQLFPPKLLADDALSTPLIQLVTSSLLDTDHSPVRVAAASLAFNIAAANHLRRTAEQEDLLPESGQVELMASLLEAMRKERGSKDGLRGLLLAVGLLKYTAPKHGELSDLCEAVVARDIVAEAKGSFADLRPELKELAREVELVMK</sequence>
<dbReference type="GO" id="GO:0006508">
    <property type="term" value="P:proteolysis"/>
    <property type="evidence" value="ECO:0007669"/>
    <property type="project" value="UniProtKB-KW"/>
</dbReference>
<dbReference type="PANTHER" id="PTHR12378">
    <property type="entry name" value="DESUMOYLATING ISOPEPTIDASE"/>
    <property type="match status" value="1"/>
</dbReference>
<evidence type="ECO:0008006" key="9">
    <source>
        <dbReference type="Google" id="ProtNLM"/>
    </source>
</evidence>
<evidence type="ECO:0000259" key="6">
    <source>
        <dbReference type="PROSITE" id="PS51858"/>
    </source>
</evidence>
<dbReference type="Pfam" id="PF08324">
    <property type="entry name" value="PUL"/>
    <property type="match status" value="1"/>
</dbReference>
<evidence type="ECO:0000259" key="4">
    <source>
        <dbReference type="PROSITE" id="PS51352"/>
    </source>
</evidence>
<evidence type="ECO:0000256" key="2">
    <source>
        <dbReference type="ARBA" id="ARBA00022670"/>
    </source>
</evidence>
<dbReference type="Gene3D" id="1.25.10.10">
    <property type="entry name" value="Leucine-rich Repeat Variant"/>
    <property type="match status" value="1"/>
</dbReference>
<reference evidence="7" key="1">
    <citation type="submission" date="2023-03" db="EMBL/GenBank/DDBJ databases">
        <title>Complete genome of Cladonia borealis.</title>
        <authorList>
            <person name="Park H."/>
        </authorList>
    </citation>
    <scope>NUCLEOTIDE SEQUENCE</scope>
    <source>
        <strain evidence="7">ANT050790</strain>
    </source>
</reference>
<dbReference type="EMBL" id="JAFEKC020000022">
    <property type="protein sequence ID" value="KAK0508026.1"/>
    <property type="molecule type" value="Genomic_DNA"/>
</dbReference>
<evidence type="ECO:0000256" key="1">
    <source>
        <dbReference type="ARBA" id="ARBA00008140"/>
    </source>
</evidence>
<dbReference type="Pfam" id="PF00085">
    <property type="entry name" value="Thioredoxin"/>
    <property type="match status" value="1"/>
</dbReference>
<dbReference type="Pfam" id="PF05903">
    <property type="entry name" value="Peptidase_C97"/>
    <property type="match status" value="1"/>
</dbReference>
<comment type="caution">
    <text evidence="7">The sequence shown here is derived from an EMBL/GenBank/DDBJ whole genome shotgun (WGS) entry which is preliminary data.</text>
</comment>
<proteinExistence type="inferred from homology"/>
<dbReference type="SUPFAM" id="SSF52833">
    <property type="entry name" value="Thioredoxin-like"/>
    <property type="match status" value="1"/>
</dbReference>
<comment type="similarity">
    <text evidence="1">Belongs to the DeSI family.</text>
</comment>
<dbReference type="PROSITE" id="PS51858">
    <property type="entry name" value="PPPDE"/>
    <property type="match status" value="1"/>
</dbReference>
<evidence type="ECO:0000256" key="3">
    <source>
        <dbReference type="ARBA" id="ARBA00022801"/>
    </source>
</evidence>
<evidence type="ECO:0000313" key="8">
    <source>
        <dbReference type="Proteomes" id="UP001166286"/>
    </source>
</evidence>
<dbReference type="InterPro" id="IPR013766">
    <property type="entry name" value="Thioredoxin_domain"/>
</dbReference>